<comment type="caution">
    <text evidence="2">The sequence shown here is derived from an EMBL/GenBank/DDBJ whole genome shotgun (WGS) entry which is preliminary data.</text>
</comment>
<dbReference type="RefSeq" id="WP_253239445.1">
    <property type="nucleotide sequence ID" value="NZ_JAMYJR010000026.1"/>
</dbReference>
<dbReference type="Pfam" id="PF04149">
    <property type="entry name" value="DUF397"/>
    <property type="match status" value="1"/>
</dbReference>
<evidence type="ECO:0000313" key="3">
    <source>
        <dbReference type="Proteomes" id="UP001523369"/>
    </source>
</evidence>
<dbReference type="InterPro" id="IPR007278">
    <property type="entry name" value="DUF397"/>
</dbReference>
<organism evidence="2 3">
    <name type="scientific">Paractinoplanes aksuensis</name>
    <dbReference type="NCBI Taxonomy" id="2939490"/>
    <lineage>
        <taxon>Bacteria</taxon>
        <taxon>Bacillati</taxon>
        <taxon>Actinomycetota</taxon>
        <taxon>Actinomycetes</taxon>
        <taxon>Micromonosporales</taxon>
        <taxon>Micromonosporaceae</taxon>
        <taxon>Paractinoplanes</taxon>
    </lineage>
</organism>
<dbReference type="EMBL" id="JAMYJR010000026">
    <property type="protein sequence ID" value="MCO8273363.1"/>
    <property type="molecule type" value="Genomic_DNA"/>
</dbReference>
<protein>
    <submittedName>
        <fullName evidence="2">DUF397 domain-containing protein</fullName>
    </submittedName>
</protein>
<dbReference type="Proteomes" id="UP001523369">
    <property type="component" value="Unassembled WGS sequence"/>
</dbReference>
<sequence length="64" mass="7063">MIKLTAELEWRKTKRCTSGNCVEVALTGSHVLVRNSTSPDDVLSFTVEEWEAFVGGVKEGEFSS</sequence>
<reference evidence="2 3" key="1">
    <citation type="submission" date="2022-06" db="EMBL/GenBank/DDBJ databases">
        <title>New Species of the Genus Actinoplanes, ActinopZanes ferrugineus.</title>
        <authorList>
            <person name="Ding P."/>
        </authorList>
    </citation>
    <scope>NUCLEOTIDE SEQUENCE [LARGE SCALE GENOMIC DNA]</scope>
    <source>
        <strain evidence="2 3">TRM88003</strain>
    </source>
</reference>
<accession>A0ABT1DR90</accession>
<evidence type="ECO:0000313" key="2">
    <source>
        <dbReference type="EMBL" id="MCO8273363.1"/>
    </source>
</evidence>
<proteinExistence type="predicted"/>
<keyword evidence="3" id="KW-1185">Reference proteome</keyword>
<name>A0ABT1DR90_9ACTN</name>
<gene>
    <name evidence="2" type="ORF">M1L60_22480</name>
</gene>
<feature type="domain" description="DUF397" evidence="1">
    <location>
        <begin position="8"/>
        <end position="58"/>
    </location>
</feature>
<evidence type="ECO:0000259" key="1">
    <source>
        <dbReference type="Pfam" id="PF04149"/>
    </source>
</evidence>